<dbReference type="InterPro" id="IPR008701">
    <property type="entry name" value="NPP1"/>
</dbReference>
<dbReference type="GeneID" id="28851500"/>
<dbReference type="EMBL" id="LSBJ02000006">
    <property type="protein sequence ID" value="OAQ62959.1"/>
    <property type="molecule type" value="Genomic_DNA"/>
</dbReference>
<dbReference type="OrthoDB" id="10255963at2759"/>
<sequence>MRNLVKKAVALGSLATTTAVTSITDPDMNQLLDAGGVELAMKAQPMFLMGQAVGKPPCIPTFATVDGKQATPSILCAWPDSGCHCRNPGVPCQSPLPSFPVYFTYSRCGDGEVRIAYNLFYTKDGFVPNKIFGHAFDWERAVVVWNKTEQIAENATWAPSQLFLSQHRGYQKIKWDQIKNTFDTKDAGLPRGGGDGRKNLDHPKCYISSAKHDMHQEKSTAWVDVLSQLTNNAFRSDSWWYFPKRGDYILADGSTNVGKLILSFSWGDADSTPPSVAKGLCEA</sequence>
<comment type="caution">
    <text evidence="2">The sequence shown here is derived from an EMBL/GenBank/DDBJ whole genome shotgun (WGS) entry which is preliminary data.</text>
</comment>
<keyword evidence="1" id="KW-0732">Signal</keyword>
<dbReference type="AlphaFoldDB" id="A0A179FCY0"/>
<proteinExistence type="predicted"/>
<organism evidence="2 3">
    <name type="scientific">Pochonia chlamydosporia 170</name>
    <dbReference type="NCBI Taxonomy" id="1380566"/>
    <lineage>
        <taxon>Eukaryota</taxon>
        <taxon>Fungi</taxon>
        <taxon>Dikarya</taxon>
        <taxon>Ascomycota</taxon>
        <taxon>Pezizomycotina</taxon>
        <taxon>Sordariomycetes</taxon>
        <taxon>Hypocreomycetidae</taxon>
        <taxon>Hypocreales</taxon>
        <taxon>Clavicipitaceae</taxon>
        <taxon>Pochonia</taxon>
    </lineage>
</organism>
<protein>
    <submittedName>
        <fullName evidence="2">Uncharacterized protein</fullName>
    </submittedName>
</protein>
<keyword evidence="3" id="KW-1185">Reference proteome</keyword>
<evidence type="ECO:0000256" key="1">
    <source>
        <dbReference type="SAM" id="SignalP"/>
    </source>
</evidence>
<evidence type="ECO:0000313" key="2">
    <source>
        <dbReference type="EMBL" id="OAQ62959.1"/>
    </source>
</evidence>
<dbReference type="RefSeq" id="XP_018140539.1">
    <property type="nucleotide sequence ID" value="XM_018287506.1"/>
</dbReference>
<reference evidence="2 3" key="1">
    <citation type="journal article" date="2016" name="PLoS Pathog.">
        <title>Biosynthesis of antibiotic leucinostatins in bio-control fungus Purpureocillium lilacinum and their inhibition on phytophthora revealed by genome mining.</title>
        <authorList>
            <person name="Wang G."/>
            <person name="Liu Z."/>
            <person name="Lin R."/>
            <person name="Li E."/>
            <person name="Mao Z."/>
            <person name="Ling J."/>
            <person name="Yang Y."/>
            <person name="Yin W.B."/>
            <person name="Xie B."/>
        </authorList>
    </citation>
    <scope>NUCLEOTIDE SEQUENCE [LARGE SCALE GENOMIC DNA]</scope>
    <source>
        <strain evidence="2">170</strain>
    </source>
</reference>
<feature type="chain" id="PRO_5008101530" evidence="1">
    <location>
        <begin position="20"/>
        <end position="283"/>
    </location>
</feature>
<dbReference type="Pfam" id="PF05630">
    <property type="entry name" value="NPP1"/>
    <property type="match status" value="1"/>
</dbReference>
<feature type="signal peptide" evidence="1">
    <location>
        <begin position="1"/>
        <end position="19"/>
    </location>
</feature>
<accession>A0A179FCY0</accession>
<dbReference type="STRING" id="1380566.A0A179FCY0"/>
<dbReference type="KEGG" id="pchm:VFPPC_08879"/>
<name>A0A179FCY0_METCM</name>
<dbReference type="Proteomes" id="UP000078397">
    <property type="component" value="Unassembled WGS sequence"/>
</dbReference>
<gene>
    <name evidence="2" type="ORF">VFPPC_08879</name>
</gene>
<evidence type="ECO:0000313" key="3">
    <source>
        <dbReference type="Proteomes" id="UP000078397"/>
    </source>
</evidence>